<dbReference type="NCBIfam" id="TIGR01460">
    <property type="entry name" value="HAD-SF-IIA"/>
    <property type="match status" value="1"/>
</dbReference>
<dbReference type="PANTHER" id="PTHR19288">
    <property type="entry name" value="4-NITROPHENYLPHOSPHATASE-RELATED"/>
    <property type="match status" value="1"/>
</dbReference>
<dbReference type="SUPFAM" id="SSF56784">
    <property type="entry name" value="HAD-like"/>
    <property type="match status" value="1"/>
</dbReference>
<dbReference type="Pfam" id="PF13242">
    <property type="entry name" value="Hydrolase_like"/>
    <property type="match status" value="1"/>
</dbReference>
<dbReference type="Proteomes" id="UP000735302">
    <property type="component" value="Unassembled WGS sequence"/>
</dbReference>
<evidence type="ECO:0000256" key="1">
    <source>
        <dbReference type="ARBA" id="ARBA00022801"/>
    </source>
</evidence>
<accession>A0AAV4CED3</accession>
<name>A0AAV4CED3_9GAST</name>
<protein>
    <submittedName>
        <fullName evidence="6">Phosphoglycolate phosphatase</fullName>
    </submittedName>
</protein>
<keyword evidence="1 2" id="KW-0378">Hydrolase</keyword>
<sequence length="311" mass="34407">MKRRHKFLLQGKQVFYVTNSSTHTQEHLVKKLTAFGFPAQKAEVLCTSQIAARYLHNAKFSDKVYLVGKEEAMGAELDKVGIEYTGTGPELLIGETTADWKENINLDPKVKCVLVGFDPYFNYMKLMRAACYLKNPSCLFLVTSEESTYPVRDRSFCLPVTGCISKSLSVASGREPVVLGKPSPVMFEVLQTMFDLEPARCLMVGDRLDTDIMFARRCGMQSLLVLSGISTIDHIKQPSEKSGTENAQPDFYADNLASLTRIPVGCLGHFIAHRTDTNRGVEPVRKLIAASRAKSPTSAPPTASDDREKAS</sequence>
<evidence type="ECO:0000256" key="2">
    <source>
        <dbReference type="PIRNR" id="PIRNR000915"/>
    </source>
</evidence>
<dbReference type="Gene3D" id="3.40.50.1000">
    <property type="entry name" value="HAD superfamily/HAD-like"/>
    <property type="match status" value="2"/>
</dbReference>
<dbReference type="GO" id="GO:0016791">
    <property type="term" value="F:phosphatase activity"/>
    <property type="evidence" value="ECO:0007669"/>
    <property type="project" value="InterPro"/>
</dbReference>
<dbReference type="InterPro" id="IPR006357">
    <property type="entry name" value="HAD-SF_hydro_IIA"/>
</dbReference>
<evidence type="ECO:0000256" key="4">
    <source>
        <dbReference type="PIRSR" id="PIRSR000915-3"/>
    </source>
</evidence>
<dbReference type="PANTHER" id="PTHR19288:SF93">
    <property type="entry name" value="FI11325P-RELATED"/>
    <property type="match status" value="1"/>
</dbReference>
<organism evidence="6 7">
    <name type="scientific">Plakobranchus ocellatus</name>
    <dbReference type="NCBI Taxonomy" id="259542"/>
    <lineage>
        <taxon>Eukaryota</taxon>
        <taxon>Metazoa</taxon>
        <taxon>Spiralia</taxon>
        <taxon>Lophotrochozoa</taxon>
        <taxon>Mollusca</taxon>
        <taxon>Gastropoda</taxon>
        <taxon>Heterobranchia</taxon>
        <taxon>Euthyneura</taxon>
        <taxon>Panpulmonata</taxon>
        <taxon>Sacoglossa</taxon>
        <taxon>Placobranchoidea</taxon>
        <taxon>Plakobranchidae</taxon>
        <taxon>Plakobranchus</taxon>
    </lineage>
</organism>
<evidence type="ECO:0000313" key="7">
    <source>
        <dbReference type="Proteomes" id="UP000735302"/>
    </source>
</evidence>
<evidence type="ECO:0000256" key="5">
    <source>
        <dbReference type="SAM" id="MobiDB-lite"/>
    </source>
</evidence>
<dbReference type="InterPro" id="IPR006349">
    <property type="entry name" value="PGP_euk"/>
</dbReference>
<dbReference type="EMBL" id="BLXT01006199">
    <property type="protein sequence ID" value="GFO29805.1"/>
    <property type="molecule type" value="Genomic_DNA"/>
</dbReference>
<feature type="binding site" evidence="4">
    <location>
        <position position="206"/>
    </location>
    <ligand>
        <name>Mg(2+)</name>
        <dbReference type="ChEBI" id="CHEBI:18420"/>
    </ligand>
</feature>
<dbReference type="PIRSF" id="PIRSF000915">
    <property type="entry name" value="PGP-type_phosphatase"/>
    <property type="match status" value="1"/>
</dbReference>
<proteinExistence type="inferred from homology"/>
<comment type="caution">
    <text evidence="6">The sequence shown here is derived from an EMBL/GenBank/DDBJ whole genome shotgun (WGS) entry which is preliminary data.</text>
</comment>
<dbReference type="AlphaFoldDB" id="A0AAV4CED3"/>
<keyword evidence="7" id="KW-1185">Reference proteome</keyword>
<comment type="cofactor">
    <cofactor evidence="4">
        <name>Mg(2+)</name>
        <dbReference type="ChEBI" id="CHEBI:18420"/>
    </cofactor>
    <text evidence="4">Divalent metal ions. Mg(2+) is the most effective.</text>
</comment>
<comment type="similarity">
    <text evidence="2">Belongs to the HAD-like hydrolase superfamily.</text>
</comment>
<feature type="region of interest" description="Disordered" evidence="5">
    <location>
        <begin position="288"/>
        <end position="311"/>
    </location>
</feature>
<dbReference type="Pfam" id="PF13344">
    <property type="entry name" value="Hydrolase_6"/>
    <property type="match status" value="1"/>
</dbReference>
<evidence type="ECO:0000313" key="6">
    <source>
        <dbReference type="EMBL" id="GFO29805.1"/>
    </source>
</evidence>
<feature type="binding site" evidence="3">
    <location>
        <position position="181"/>
    </location>
    <ligand>
        <name>substrate</name>
    </ligand>
</feature>
<dbReference type="NCBIfam" id="TIGR01452">
    <property type="entry name" value="PGP_euk"/>
    <property type="match status" value="1"/>
</dbReference>
<reference evidence="6 7" key="1">
    <citation type="journal article" date="2021" name="Elife">
        <title>Chloroplast acquisition without the gene transfer in kleptoplastic sea slugs, Plakobranchus ocellatus.</title>
        <authorList>
            <person name="Maeda T."/>
            <person name="Takahashi S."/>
            <person name="Yoshida T."/>
            <person name="Shimamura S."/>
            <person name="Takaki Y."/>
            <person name="Nagai Y."/>
            <person name="Toyoda A."/>
            <person name="Suzuki Y."/>
            <person name="Arimoto A."/>
            <person name="Ishii H."/>
            <person name="Satoh N."/>
            <person name="Nishiyama T."/>
            <person name="Hasebe M."/>
            <person name="Maruyama T."/>
            <person name="Minagawa J."/>
            <person name="Obokata J."/>
            <person name="Shigenobu S."/>
        </authorList>
    </citation>
    <scope>NUCLEOTIDE SEQUENCE [LARGE SCALE GENOMIC DNA]</scope>
</reference>
<dbReference type="GO" id="GO:0046872">
    <property type="term" value="F:metal ion binding"/>
    <property type="evidence" value="ECO:0007669"/>
    <property type="project" value="UniProtKB-KW"/>
</dbReference>
<dbReference type="InterPro" id="IPR023214">
    <property type="entry name" value="HAD_sf"/>
</dbReference>
<evidence type="ECO:0000256" key="3">
    <source>
        <dbReference type="PIRSR" id="PIRSR000915-2"/>
    </source>
</evidence>
<keyword evidence="4" id="KW-0479">Metal-binding</keyword>
<dbReference type="GO" id="GO:0005737">
    <property type="term" value="C:cytoplasm"/>
    <property type="evidence" value="ECO:0007669"/>
    <property type="project" value="TreeGrafter"/>
</dbReference>
<keyword evidence="4" id="KW-0460">Magnesium</keyword>
<dbReference type="InterPro" id="IPR036412">
    <property type="entry name" value="HAD-like_sf"/>
</dbReference>
<gene>
    <name evidence="6" type="ORF">PoB_005631000</name>
</gene>